<feature type="domain" description="SGNH hydrolase-type esterase" evidence="2">
    <location>
        <begin position="51"/>
        <end position="226"/>
    </location>
</feature>
<keyword evidence="1" id="KW-0732">Signal</keyword>
<dbReference type="OrthoDB" id="158267at2"/>
<accession>A0A5C7GGS0</accession>
<dbReference type="AlphaFoldDB" id="A0A5C7GGS0"/>
<feature type="chain" id="PRO_5022873373" evidence="1">
    <location>
        <begin position="18"/>
        <end position="246"/>
    </location>
</feature>
<keyword evidence="4" id="KW-1185">Reference proteome</keyword>
<protein>
    <submittedName>
        <fullName evidence="3">SGNH/GDSL hydrolase family protein</fullName>
    </submittedName>
</protein>
<dbReference type="Proteomes" id="UP000321080">
    <property type="component" value="Unassembled WGS sequence"/>
</dbReference>
<evidence type="ECO:0000256" key="1">
    <source>
        <dbReference type="SAM" id="SignalP"/>
    </source>
</evidence>
<dbReference type="CDD" id="cd01832">
    <property type="entry name" value="SGNH_hydrolase_like_1"/>
    <property type="match status" value="1"/>
</dbReference>
<feature type="signal peptide" evidence="1">
    <location>
        <begin position="1"/>
        <end position="17"/>
    </location>
</feature>
<dbReference type="InterPro" id="IPR036514">
    <property type="entry name" value="SGNH_hydro_sf"/>
</dbReference>
<evidence type="ECO:0000259" key="2">
    <source>
        <dbReference type="Pfam" id="PF13472"/>
    </source>
</evidence>
<evidence type="ECO:0000313" key="4">
    <source>
        <dbReference type="Proteomes" id="UP000321080"/>
    </source>
</evidence>
<organism evidence="3 4">
    <name type="scientific">Seonamhaeicola maritimus</name>
    <dbReference type="NCBI Taxonomy" id="2591822"/>
    <lineage>
        <taxon>Bacteria</taxon>
        <taxon>Pseudomonadati</taxon>
        <taxon>Bacteroidota</taxon>
        <taxon>Flavobacteriia</taxon>
        <taxon>Flavobacteriales</taxon>
        <taxon>Flavobacteriaceae</taxon>
    </lineage>
</organism>
<evidence type="ECO:0000313" key="3">
    <source>
        <dbReference type="EMBL" id="TXG36778.1"/>
    </source>
</evidence>
<dbReference type="InterPro" id="IPR013830">
    <property type="entry name" value="SGNH_hydro"/>
</dbReference>
<sequence length="246" mass="27294">MKLKTIMLCMSFGLVFYFGCSTNSNDNQSPKKNELEISNPVENDSLKILSLGDSYTIGQNVCSTCRFPEQLKDSLKARINNLKADAKVIAITGWTTTNLLNALTSAKLGGDYSLVTLLIGVNNQFQGLPFEVFENEFAELTRDAIKYAKEGQSRLIVISIPDYAYTPFGNGNSHISQDIDKYNNFIENYCSQNGITYVYITDITRDGLENPDLVANDGLHPSSLAYSRFVSRILPIALEKIGLDTN</sequence>
<dbReference type="Gene3D" id="3.40.50.1110">
    <property type="entry name" value="SGNH hydrolase"/>
    <property type="match status" value="1"/>
</dbReference>
<dbReference type="EMBL" id="VRKQ01000010">
    <property type="protein sequence ID" value="TXG36778.1"/>
    <property type="molecule type" value="Genomic_DNA"/>
</dbReference>
<proteinExistence type="predicted"/>
<gene>
    <name evidence="3" type="ORF">FUA22_09375</name>
</gene>
<dbReference type="GO" id="GO:0016788">
    <property type="term" value="F:hydrolase activity, acting on ester bonds"/>
    <property type="evidence" value="ECO:0007669"/>
    <property type="project" value="UniProtKB-ARBA"/>
</dbReference>
<dbReference type="Pfam" id="PF13472">
    <property type="entry name" value="Lipase_GDSL_2"/>
    <property type="match status" value="1"/>
</dbReference>
<reference evidence="3 4" key="1">
    <citation type="submission" date="2019-08" db="EMBL/GenBank/DDBJ databases">
        <title>Seonamhaeicola sediminis sp. nov., isolated from marine sediment.</title>
        <authorList>
            <person name="Cao W.R."/>
        </authorList>
    </citation>
    <scope>NUCLEOTIDE SEQUENCE [LARGE SCALE GENOMIC DNA]</scope>
    <source>
        <strain evidence="3 4">1505</strain>
    </source>
</reference>
<dbReference type="RefSeq" id="WP_147767703.1">
    <property type="nucleotide sequence ID" value="NZ_VRKQ01000010.1"/>
</dbReference>
<comment type="caution">
    <text evidence="3">The sequence shown here is derived from an EMBL/GenBank/DDBJ whole genome shotgun (WGS) entry which is preliminary data.</text>
</comment>
<keyword evidence="3" id="KW-0378">Hydrolase</keyword>
<name>A0A5C7GGS0_9FLAO</name>
<dbReference type="SUPFAM" id="SSF52266">
    <property type="entry name" value="SGNH hydrolase"/>
    <property type="match status" value="1"/>
</dbReference>